<proteinExistence type="predicted"/>
<keyword evidence="2" id="KW-1185">Reference proteome</keyword>
<evidence type="ECO:0000313" key="1">
    <source>
        <dbReference type="EMBL" id="KAK6746246.1"/>
    </source>
</evidence>
<sequence length="144" mass="16459">MISSCAGARSSLREFSLFKFEGPIAQRIALLSVASLFFAVAGSPHTTRANLPDLHRNGQPIAKYLDLIIRLSPGSAGRTQAVCTQTHIQRRMNMRYGIEKLWVNREKRKKREVLSWMHLCVSDSAQCRLRVRTEQLPHARRCRE</sequence>
<dbReference type="EMBL" id="JAVFWL010000003">
    <property type="protein sequence ID" value="KAK6746246.1"/>
    <property type="molecule type" value="Genomic_DNA"/>
</dbReference>
<reference evidence="1 2" key="1">
    <citation type="submission" date="2023-08" db="EMBL/GenBank/DDBJ databases">
        <title>A Necator americanus chromosomal reference genome.</title>
        <authorList>
            <person name="Ilik V."/>
            <person name="Petrzelkova K.J."/>
            <person name="Pardy F."/>
            <person name="Fuh T."/>
            <person name="Niatou-Singa F.S."/>
            <person name="Gouil Q."/>
            <person name="Baker L."/>
            <person name="Ritchie M.E."/>
            <person name="Jex A.R."/>
            <person name="Gazzola D."/>
            <person name="Li H."/>
            <person name="Toshio Fujiwara R."/>
            <person name="Zhan B."/>
            <person name="Aroian R.V."/>
            <person name="Pafco B."/>
            <person name="Schwarz E.M."/>
        </authorList>
    </citation>
    <scope>NUCLEOTIDE SEQUENCE [LARGE SCALE GENOMIC DNA]</scope>
    <source>
        <strain evidence="1 2">Aroian</strain>
        <tissue evidence="1">Whole animal</tissue>
    </source>
</reference>
<organism evidence="1 2">
    <name type="scientific">Necator americanus</name>
    <name type="common">Human hookworm</name>
    <dbReference type="NCBI Taxonomy" id="51031"/>
    <lineage>
        <taxon>Eukaryota</taxon>
        <taxon>Metazoa</taxon>
        <taxon>Ecdysozoa</taxon>
        <taxon>Nematoda</taxon>
        <taxon>Chromadorea</taxon>
        <taxon>Rhabditida</taxon>
        <taxon>Rhabditina</taxon>
        <taxon>Rhabditomorpha</taxon>
        <taxon>Strongyloidea</taxon>
        <taxon>Ancylostomatidae</taxon>
        <taxon>Bunostominae</taxon>
        <taxon>Necator</taxon>
    </lineage>
</organism>
<dbReference type="Proteomes" id="UP001303046">
    <property type="component" value="Unassembled WGS sequence"/>
</dbReference>
<accession>A0ABR1D9X2</accession>
<gene>
    <name evidence="1" type="primary">Necator_chrIII.g13156</name>
    <name evidence="1" type="ORF">RB195_012389</name>
</gene>
<comment type="caution">
    <text evidence="1">The sequence shown here is derived from an EMBL/GenBank/DDBJ whole genome shotgun (WGS) entry which is preliminary data.</text>
</comment>
<evidence type="ECO:0000313" key="2">
    <source>
        <dbReference type="Proteomes" id="UP001303046"/>
    </source>
</evidence>
<name>A0ABR1D9X2_NECAM</name>
<protein>
    <submittedName>
        <fullName evidence="1">Uncharacterized protein</fullName>
    </submittedName>
</protein>